<reference evidence="3" key="1">
    <citation type="submission" date="2016-10" db="EMBL/GenBank/DDBJ databases">
        <authorList>
            <person name="Varghese N."/>
            <person name="Submissions S."/>
        </authorList>
    </citation>
    <scope>NUCLEOTIDE SEQUENCE [LARGE SCALE GENOMIC DNA]</scope>
    <source>
        <strain evidence="3">DSM 4771</strain>
    </source>
</reference>
<evidence type="ECO:0000313" key="2">
    <source>
        <dbReference type="EMBL" id="SDJ12575.1"/>
    </source>
</evidence>
<dbReference type="STRING" id="86666.SAMN04490247_0859"/>
<organism evidence="2 3">
    <name type="scientific">Salimicrobium halophilum</name>
    <dbReference type="NCBI Taxonomy" id="86666"/>
    <lineage>
        <taxon>Bacteria</taxon>
        <taxon>Bacillati</taxon>
        <taxon>Bacillota</taxon>
        <taxon>Bacilli</taxon>
        <taxon>Bacillales</taxon>
        <taxon>Bacillaceae</taxon>
        <taxon>Salimicrobium</taxon>
    </lineage>
</organism>
<gene>
    <name evidence="2" type="ORF">SAMN04490247_0859</name>
</gene>
<proteinExistence type="predicted"/>
<name>A0A1G8R7P3_9BACI</name>
<dbReference type="PANTHER" id="PTHR34595:SF7">
    <property type="entry name" value="SLL1039 PROTEIN"/>
    <property type="match status" value="1"/>
</dbReference>
<dbReference type="Proteomes" id="UP000199225">
    <property type="component" value="Unassembled WGS sequence"/>
</dbReference>
<feature type="domain" description="DUF403" evidence="1">
    <location>
        <begin position="1"/>
        <end position="312"/>
    </location>
</feature>
<evidence type="ECO:0000259" key="1">
    <source>
        <dbReference type="Pfam" id="PF04168"/>
    </source>
</evidence>
<dbReference type="InterPro" id="IPR007296">
    <property type="entry name" value="DUF403"/>
</dbReference>
<evidence type="ECO:0000313" key="3">
    <source>
        <dbReference type="Proteomes" id="UP000199225"/>
    </source>
</evidence>
<dbReference type="PANTHER" id="PTHR34595">
    <property type="entry name" value="BLR5612 PROTEIN"/>
    <property type="match status" value="1"/>
</dbReference>
<dbReference type="RefSeq" id="WP_093192402.1">
    <property type="nucleotide sequence ID" value="NZ_FNEV01000002.1"/>
</dbReference>
<dbReference type="AlphaFoldDB" id="A0A1G8R7P3"/>
<dbReference type="InterPro" id="IPR051680">
    <property type="entry name" value="ATP-dep_Glu-Cys_Ligase-2"/>
</dbReference>
<dbReference type="Pfam" id="PF04168">
    <property type="entry name" value="Alpha-E"/>
    <property type="match status" value="1"/>
</dbReference>
<dbReference type="EMBL" id="FNEV01000002">
    <property type="protein sequence ID" value="SDJ12575.1"/>
    <property type="molecule type" value="Genomic_DNA"/>
</dbReference>
<keyword evidence="3" id="KW-1185">Reference proteome</keyword>
<protein>
    <submittedName>
        <fullName evidence="2">Uncharacterized conserved protein, Alpha-E superfamily</fullName>
    </submittedName>
</protein>
<dbReference type="OrthoDB" id="9803532at2"/>
<accession>A0A1G8R7P3</accession>
<sequence length="321" mass="37103">MLSRTADALYWMGRNTERAENNARVLNVQLIHMLEAKDRNVLDRDWKEVLEICASYSDYMEKYGRLETKTIVEYLTTSPLNMNAMKASMSIARDNARTTRDILPAELWEVLNEFHLDQPGPGEDGDAMMGTKDYLKTLMRTSMTAQGVIESSMSRGVPYTFIKVGKWLERAEKTARILNVICEKERSDKGDVPRNSYYYWLAALRFLNGYDAFIKENPPTMESGQVLDFLIKKETFPRSIAYCVSHVREAITDLEGGEVRHYSTRLFDLLETVEADIHETAIGDMEMEELMTFLDHFQRQCMNLSQVFMETYYLTPPVAVR</sequence>